<comment type="caution">
    <text evidence="1">The sequence shown here is derived from an EMBL/GenBank/DDBJ whole genome shotgun (WGS) entry which is preliminary data.</text>
</comment>
<accession>A0A645JH02</accession>
<protein>
    <submittedName>
        <fullName evidence="1">Uncharacterized protein</fullName>
    </submittedName>
</protein>
<gene>
    <name evidence="1" type="ORF">SDC9_210644</name>
</gene>
<name>A0A645JH02_9ZZZZ</name>
<evidence type="ECO:0000313" key="1">
    <source>
        <dbReference type="EMBL" id="MPN62891.1"/>
    </source>
</evidence>
<dbReference type="EMBL" id="VSSQ01141562">
    <property type="protein sequence ID" value="MPN62891.1"/>
    <property type="molecule type" value="Genomic_DNA"/>
</dbReference>
<reference evidence="1" key="1">
    <citation type="submission" date="2019-08" db="EMBL/GenBank/DDBJ databases">
        <authorList>
            <person name="Kucharzyk K."/>
            <person name="Murdoch R.W."/>
            <person name="Higgins S."/>
            <person name="Loffler F."/>
        </authorList>
    </citation>
    <scope>NUCLEOTIDE SEQUENCE</scope>
</reference>
<sequence length="92" mass="10144">MGFFLDHFIGIGQGTDIKVSIGGVDQAVINRSDADNSSRRHNTVACHRDSVFHVHNINGGAIITKVFAHSKACLKVCKPRSFNIFFFDKNPV</sequence>
<proteinExistence type="predicted"/>
<dbReference type="AlphaFoldDB" id="A0A645JH02"/>
<organism evidence="1">
    <name type="scientific">bioreactor metagenome</name>
    <dbReference type="NCBI Taxonomy" id="1076179"/>
    <lineage>
        <taxon>unclassified sequences</taxon>
        <taxon>metagenomes</taxon>
        <taxon>ecological metagenomes</taxon>
    </lineage>
</organism>